<keyword evidence="2" id="KW-1185">Reference proteome</keyword>
<accession>A0A498K3W9</accession>
<name>A0A498K3W9_MALDO</name>
<organism evidence="1 2">
    <name type="scientific">Malus domestica</name>
    <name type="common">Apple</name>
    <name type="synonym">Pyrus malus</name>
    <dbReference type="NCBI Taxonomy" id="3750"/>
    <lineage>
        <taxon>Eukaryota</taxon>
        <taxon>Viridiplantae</taxon>
        <taxon>Streptophyta</taxon>
        <taxon>Embryophyta</taxon>
        <taxon>Tracheophyta</taxon>
        <taxon>Spermatophyta</taxon>
        <taxon>Magnoliopsida</taxon>
        <taxon>eudicotyledons</taxon>
        <taxon>Gunneridae</taxon>
        <taxon>Pentapetalae</taxon>
        <taxon>rosids</taxon>
        <taxon>fabids</taxon>
        <taxon>Rosales</taxon>
        <taxon>Rosaceae</taxon>
        <taxon>Amygdaloideae</taxon>
        <taxon>Maleae</taxon>
        <taxon>Malus</taxon>
    </lineage>
</organism>
<reference evidence="1 2" key="1">
    <citation type="submission" date="2018-10" db="EMBL/GenBank/DDBJ databases">
        <title>A high-quality apple genome assembly.</title>
        <authorList>
            <person name="Hu J."/>
        </authorList>
    </citation>
    <scope>NUCLEOTIDE SEQUENCE [LARGE SCALE GENOMIC DNA]</scope>
    <source>
        <strain evidence="2">cv. HFTH1</strain>
        <tissue evidence="1">Young leaf</tissue>
    </source>
</reference>
<dbReference type="Proteomes" id="UP000290289">
    <property type="component" value="Chromosome 5"/>
</dbReference>
<evidence type="ECO:0000313" key="2">
    <source>
        <dbReference type="Proteomes" id="UP000290289"/>
    </source>
</evidence>
<protein>
    <submittedName>
        <fullName evidence="1">Uncharacterized protein</fullName>
    </submittedName>
</protein>
<gene>
    <name evidence="1" type="ORF">DVH24_030462</name>
</gene>
<dbReference type="EMBL" id="RDQH01000331">
    <property type="protein sequence ID" value="RXH99971.1"/>
    <property type="molecule type" value="Genomic_DNA"/>
</dbReference>
<evidence type="ECO:0000313" key="1">
    <source>
        <dbReference type="EMBL" id="RXH99971.1"/>
    </source>
</evidence>
<dbReference type="AlphaFoldDB" id="A0A498K3W9"/>
<proteinExistence type="predicted"/>
<comment type="caution">
    <text evidence="1">The sequence shown here is derived from an EMBL/GenBank/DDBJ whole genome shotgun (WGS) entry which is preliminary data.</text>
</comment>
<sequence>MKDKGLIRNPGCSFIEHGSKIHRFVVGDQSHPDSDKIAQLWENEYLKTLPIFRNVERYMLGKIKDKATFLIFKKKNPVDKSTPKLVCKTDDVFPKPRRILS</sequence>